<protein>
    <recommendedName>
        <fullName evidence="5">ABC transporter substrate-binding protein</fullName>
    </recommendedName>
</protein>
<dbReference type="OrthoDB" id="179400at2"/>
<dbReference type="SUPFAM" id="SSF53850">
    <property type="entry name" value="Periplasmic binding protein-like II"/>
    <property type="match status" value="1"/>
</dbReference>
<keyword evidence="4" id="KW-1185">Reference proteome</keyword>
<comment type="caution">
    <text evidence="3">The sequence shown here is derived from an EMBL/GenBank/DDBJ whole genome shotgun (WGS) entry which is preliminary data.</text>
</comment>
<dbReference type="Pfam" id="PF13343">
    <property type="entry name" value="SBP_bac_6"/>
    <property type="match status" value="1"/>
</dbReference>
<dbReference type="Proteomes" id="UP000218689">
    <property type="component" value="Unassembled WGS sequence"/>
</dbReference>
<dbReference type="EMBL" id="BEDT01000005">
    <property type="protein sequence ID" value="GAX48302.1"/>
    <property type="molecule type" value="Genomic_DNA"/>
</dbReference>
<dbReference type="AlphaFoldDB" id="A0A224XEH1"/>
<evidence type="ECO:0000313" key="3">
    <source>
        <dbReference type="EMBL" id="GAX48302.1"/>
    </source>
</evidence>
<organism evidence="3 4">
    <name type="scientific">Pseudolactococcus reticulitermitis</name>
    <dbReference type="NCBI Taxonomy" id="2025039"/>
    <lineage>
        <taxon>Bacteria</taxon>
        <taxon>Bacillati</taxon>
        <taxon>Bacillota</taxon>
        <taxon>Bacilli</taxon>
        <taxon>Lactobacillales</taxon>
        <taxon>Streptococcaceae</taxon>
        <taxon>Pseudolactococcus</taxon>
    </lineage>
</organism>
<sequence>MKHKKLVKNILLVCLTLFAAVAVAACGKKATGEAAKPVVIYSNADDEAIEVMKKTLDATDMKGKYKVQIFGTTELGGKLLSEKDNLEADVMTLSTYYLDAAKSSLTDFKVKADGIDKTEKFQSPILGLEGGLIVNTAALKEAKLPTPTSLKELANPVYKNTLAIPNINSSSTAWLMIQALIDTYGESEAKTIFAKILANVGPNLEDSGSGPIKKLRTGEVAIGFGLRQQGIVDEQAGLPIKVVEVAEGNYLLTESVALVKHKTMNPNAAKIAEILANETRKELQAYYPAALYQGEATTKAKRFPKALTLELLKSHQLFAEEAMKAAKGN</sequence>
<evidence type="ECO:0000256" key="2">
    <source>
        <dbReference type="SAM" id="SignalP"/>
    </source>
</evidence>
<evidence type="ECO:0000256" key="1">
    <source>
        <dbReference type="ARBA" id="ARBA00022729"/>
    </source>
</evidence>
<gene>
    <name evidence="3" type="ORF">RsY01_1918</name>
</gene>
<feature type="chain" id="PRO_5012443210" description="ABC transporter substrate-binding protein" evidence="2">
    <location>
        <begin position="25"/>
        <end position="329"/>
    </location>
</feature>
<name>A0A224XEH1_9LACT</name>
<accession>A0A224XEH1</accession>
<dbReference type="RefSeq" id="WP_094785314.1">
    <property type="nucleotide sequence ID" value="NZ_BEDT01000005.1"/>
</dbReference>
<reference evidence="4" key="1">
    <citation type="submission" date="2017-08" db="EMBL/GenBank/DDBJ databases">
        <title>Draft genome sequence of Lactococcus sp. strain Rs-Y01, isolated from the gut of the lower termite Reticulitermes speratus.</title>
        <authorList>
            <person name="Ohkuma M."/>
            <person name="Yuki M."/>
        </authorList>
    </citation>
    <scope>NUCLEOTIDE SEQUENCE [LARGE SCALE GENOMIC DNA]</scope>
    <source>
        <strain evidence="4">Rs-Y01</strain>
    </source>
</reference>
<feature type="signal peptide" evidence="2">
    <location>
        <begin position="1"/>
        <end position="24"/>
    </location>
</feature>
<evidence type="ECO:0000313" key="4">
    <source>
        <dbReference type="Proteomes" id="UP000218689"/>
    </source>
</evidence>
<dbReference type="PROSITE" id="PS51257">
    <property type="entry name" value="PROKAR_LIPOPROTEIN"/>
    <property type="match status" value="1"/>
</dbReference>
<evidence type="ECO:0008006" key="5">
    <source>
        <dbReference type="Google" id="ProtNLM"/>
    </source>
</evidence>
<keyword evidence="1 2" id="KW-0732">Signal</keyword>
<dbReference type="Gene3D" id="3.40.190.10">
    <property type="entry name" value="Periplasmic binding protein-like II"/>
    <property type="match status" value="2"/>
</dbReference>
<dbReference type="PANTHER" id="PTHR30006">
    <property type="entry name" value="THIAMINE-BINDING PERIPLASMIC PROTEIN-RELATED"/>
    <property type="match status" value="1"/>
</dbReference>
<proteinExistence type="predicted"/>